<reference evidence="1 3" key="1">
    <citation type="submission" date="2021-11" db="EMBL/GenBank/DDBJ databases">
        <authorList>
            <person name="Islam A."/>
            <person name="Islam S."/>
            <person name="Flora M.S."/>
            <person name="Rahman M."/>
            <person name="Ziaur R.M."/>
            <person name="Epstein J.H."/>
            <person name="Hassan M."/>
            <person name="Klassen M."/>
            <person name="Woodard K."/>
            <person name="Webb A."/>
            <person name="Webby R.J."/>
            <person name="El Zowalaty M.E."/>
        </authorList>
    </citation>
    <scope>NUCLEOTIDE SEQUENCE [LARGE SCALE GENOMIC DNA]</scope>
    <source>
        <strain evidence="1">Pbs1</strain>
    </source>
</reference>
<comment type="caution">
    <text evidence="1">The sequence shown here is derived from an EMBL/GenBank/DDBJ whole genome shotgun (WGS) entry which is preliminary data.</text>
</comment>
<gene>
    <name evidence="1" type="ORF">PBS001_LOCUS1417</name>
    <name evidence="2" type="ORF">PBS001_LOCUS1435</name>
</gene>
<organism evidence="1 3">
    <name type="scientific">Peronospora belbahrii</name>
    <dbReference type="NCBI Taxonomy" id="622444"/>
    <lineage>
        <taxon>Eukaryota</taxon>
        <taxon>Sar</taxon>
        <taxon>Stramenopiles</taxon>
        <taxon>Oomycota</taxon>
        <taxon>Peronosporomycetes</taxon>
        <taxon>Peronosporales</taxon>
        <taxon>Peronosporaceae</taxon>
        <taxon>Peronospora</taxon>
    </lineage>
</organism>
<sequence length="78" mass="9067">MHTHDSDSLKVEAFENRSSKLADFEQKLFENDKDVSSVILSHVQFQNVGQLIENATFCMLIHRFQSQKYMILGIMPHL</sequence>
<evidence type="ECO:0000313" key="1">
    <source>
        <dbReference type="EMBL" id="CAH0514676.1"/>
    </source>
</evidence>
<accession>A0ABN8CRW9</accession>
<dbReference type="Proteomes" id="UP001158986">
    <property type="component" value="Unassembled WGS sequence"/>
</dbReference>
<protein>
    <submittedName>
        <fullName evidence="1">Uncharacterized protein</fullName>
    </submittedName>
</protein>
<dbReference type="EMBL" id="CAKLCB010000081">
    <property type="protein sequence ID" value="CAH0514694.1"/>
    <property type="molecule type" value="Genomic_DNA"/>
</dbReference>
<proteinExistence type="predicted"/>
<name>A0ABN8CRW9_9STRA</name>
<evidence type="ECO:0000313" key="2">
    <source>
        <dbReference type="EMBL" id="CAH0514694.1"/>
    </source>
</evidence>
<evidence type="ECO:0000313" key="3">
    <source>
        <dbReference type="Proteomes" id="UP001158986"/>
    </source>
</evidence>
<dbReference type="EMBL" id="CAKLCB010000081">
    <property type="protein sequence ID" value="CAH0514676.1"/>
    <property type="molecule type" value="Genomic_DNA"/>
</dbReference>
<keyword evidence="3" id="KW-1185">Reference proteome</keyword>